<comment type="pathway">
    <text evidence="1">Pyrimidine metabolism; UMP biosynthesis via de novo pathway.</text>
</comment>
<evidence type="ECO:0000313" key="4">
    <source>
        <dbReference type="EMBL" id="MFH8250595.1"/>
    </source>
</evidence>
<dbReference type="InterPro" id="IPR036071">
    <property type="entry name" value="AMMECR1_dom_sf"/>
</dbReference>
<reference evidence="4 5" key="1">
    <citation type="submission" date="2024-09" db="EMBL/GenBank/DDBJ databases">
        <authorList>
            <person name="Pan X."/>
        </authorList>
    </citation>
    <scope>NUCLEOTIDE SEQUENCE [LARGE SCALE GENOMIC DNA]</scope>
    <source>
        <strain evidence="4 5">B2969</strain>
    </source>
</reference>
<organism evidence="4 5">
    <name type="scientific">Microbacterium alkaliflavum</name>
    <dbReference type="NCBI Taxonomy" id="3248839"/>
    <lineage>
        <taxon>Bacteria</taxon>
        <taxon>Bacillati</taxon>
        <taxon>Actinomycetota</taxon>
        <taxon>Actinomycetes</taxon>
        <taxon>Micrococcales</taxon>
        <taxon>Microbacteriaceae</taxon>
        <taxon>Microbacterium</taxon>
    </lineage>
</organism>
<comment type="caution">
    <text evidence="4">The sequence shown here is derived from an EMBL/GenBank/DDBJ whole genome shotgun (WGS) entry which is preliminary data.</text>
</comment>
<gene>
    <name evidence="4" type="ORF">ACH3VR_09555</name>
</gene>
<name>A0ABW7Q6X6_9MICO</name>
<keyword evidence="2" id="KW-0665">Pyrimidine biosynthesis</keyword>
<accession>A0ABW7Q6X6</accession>
<sequence>MTVSDAAGRRADLLSALRRDGILYADESTRIVGRAGERASWMLYCWPLTTTADGAALIGDVLVDALAGFEATQIAAYGFGAMPLMSACVLRGGGRYTGLAVRPEAKKHGTGRRIDGAGDKGRKVVLVDDSISSGISFTKGAAALESQGYEVEGAVCLVDFSRRGGAERARARGYRLKTVFDIWDDLEMPRTDRPPLYLRCLPDRWSDQAVPDGLHPADVARLVAEHLVDTGEVLRPPRDFAEPEQGPGGVWVSFRRIADDKRLGREGFWHFDARDADPQRDVVIATARTVKVLGPTLTREGLAQLKLCVTFFSELEQIEPRDLDFSRYGIVARSALIPAKMGGALPNTQLYTSSVEQYRHARVRNAKIGSYEPHTLFRHEVFKRPEPGQTWPAYGEDQRLTDAWTHVPGLGEQLTRRVRDVIAAHEAGSEPAGTALPDDLVDPSVTSVAVSLYSRGLIGCSVSGRGTLDELVVGAARWALADRRFADRRAQSHGVDTVVVTLLHDRELHGHVSIDHIAWKMRAGRDALMVREGPRWAVFLESVLSHFDIGKTQVATDLLAKAGITGGSPAWSTYKATSWATTAERTYPLEFGGRRRDGSGRVSGDDLEAIVTHLLGRLDGAGWPAYEISAKNATFLRTGTAARCLHALAALATAGTYAGREEWSDAARPGVRFALDHLDDDHVLMLPGHAGGPTADAMLLSAAAAALPLDEVVERAAPIADRLASWIEPDGMLLGPGTVRATAEQDYLPGIALLALAEYALATRRDVPVDWGAALRFYRRRFAEVHPWGLAGWHGQLWPVVATLTGDDTYAAFAATLGDWMCERQLRVDGSFLTDVEPAGPGLYTGFLAEGLAGAWRSAAEGGDALRFAEGWRAAMGFLDRLIVRPDDAYWAPRPDFIVGGIRNQPARYGMRVDATSHALKALVGGLVAEQATQPADAVTA</sequence>
<dbReference type="InterPro" id="IPR027485">
    <property type="entry name" value="AMMECR1_N"/>
</dbReference>
<dbReference type="PANTHER" id="PTHR19278">
    <property type="entry name" value="OROTATE PHOSPHORIBOSYLTRANSFERASE"/>
    <property type="match status" value="1"/>
</dbReference>
<dbReference type="InterPro" id="IPR029057">
    <property type="entry name" value="PRTase-like"/>
</dbReference>
<dbReference type="Gene3D" id="3.30.700.20">
    <property type="entry name" value="Hypothetical protein ph0010, domain 1"/>
    <property type="match status" value="1"/>
</dbReference>
<dbReference type="SUPFAM" id="SSF53271">
    <property type="entry name" value="PRTase-like"/>
    <property type="match status" value="1"/>
</dbReference>
<dbReference type="SUPFAM" id="SSF143447">
    <property type="entry name" value="AMMECR1-like"/>
    <property type="match status" value="1"/>
</dbReference>
<dbReference type="CDD" id="cd06223">
    <property type="entry name" value="PRTases_typeI"/>
    <property type="match status" value="1"/>
</dbReference>
<feature type="domain" description="AMMECR1" evidence="3">
    <location>
        <begin position="409"/>
        <end position="595"/>
    </location>
</feature>
<dbReference type="InterPro" id="IPR000836">
    <property type="entry name" value="PRTase_dom"/>
</dbReference>
<protein>
    <recommendedName>
        <fullName evidence="3">AMMECR1 domain-containing protein</fullName>
    </recommendedName>
</protein>
<dbReference type="EMBL" id="JBIQWL010000003">
    <property type="protein sequence ID" value="MFH8250595.1"/>
    <property type="molecule type" value="Genomic_DNA"/>
</dbReference>
<evidence type="ECO:0000256" key="1">
    <source>
        <dbReference type="ARBA" id="ARBA00004725"/>
    </source>
</evidence>
<proteinExistence type="predicted"/>
<dbReference type="Gene3D" id="3.40.50.2020">
    <property type="match status" value="1"/>
</dbReference>
<dbReference type="PROSITE" id="PS51112">
    <property type="entry name" value="AMMECR1"/>
    <property type="match status" value="1"/>
</dbReference>
<evidence type="ECO:0000313" key="5">
    <source>
        <dbReference type="Proteomes" id="UP001610861"/>
    </source>
</evidence>
<evidence type="ECO:0000256" key="2">
    <source>
        <dbReference type="ARBA" id="ARBA00022975"/>
    </source>
</evidence>
<dbReference type="Proteomes" id="UP001610861">
    <property type="component" value="Unassembled WGS sequence"/>
</dbReference>
<dbReference type="PANTHER" id="PTHR19278:SF9">
    <property type="entry name" value="URIDINE 5'-MONOPHOSPHATE SYNTHASE"/>
    <property type="match status" value="1"/>
</dbReference>
<keyword evidence="5" id="KW-1185">Reference proteome</keyword>
<evidence type="ECO:0000259" key="3">
    <source>
        <dbReference type="PROSITE" id="PS51112"/>
    </source>
</evidence>
<dbReference type="Gene3D" id="3.30.1490.150">
    <property type="entry name" value="Hypothetical protein ph0010, domain 2"/>
    <property type="match status" value="1"/>
</dbReference>
<dbReference type="InterPro" id="IPR002733">
    <property type="entry name" value="AMMECR1_domain"/>
</dbReference>